<name>A0A839UXY0_9PROT</name>
<accession>A0A839UXY0</accession>
<evidence type="ECO:0000313" key="2">
    <source>
        <dbReference type="EMBL" id="MBB3173495.1"/>
    </source>
</evidence>
<evidence type="ECO:0008006" key="4">
    <source>
        <dbReference type="Google" id="ProtNLM"/>
    </source>
</evidence>
<proteinExistence type="predicted"/>
<dbReference type="AlphaFoldDB" id="A0A839UXY0"/>
<evidence type="ECO:0000313" key="3">
    <source>
        <dbReference type="Proteomes" id="UP000557688"/>
    </source>
</evidence>
<comment type="caution">
    <text evidence="2">The sequence shown here is derived from an EMBL/GenBank/DDBJ whole genome shotgun (WGS) entry which is preliminary data.</text>
</comment>
<feature type="transmembrane region" description="Helical" evidence="1">
    <location>
        <begin position="177"/>
        <end position="200"/>
    </location>
</feature>
<keyword evidence="1" id="KW-0472">Membrane</keyword>
<keyword evidence="1" id="KW-0812">Transmembrane</keyword>
<feature type="transmembrane region" description="Helical" evidence="1">
    <location>
        <begin position="305"/>
        <end position="327"/>
    </location>
</feature>
<dbReference type="RefSeq" id="WP_183274946.1">
    <property type="nucleotide sequence ID" value="NZ_JACHXV010000004.1"/>
</dbReference>
<keyword evidence="3" id="KW-1185">Reference proteome</keyword>
<gene>
    <name evidence="2" type="ORF">FHR90_001318</name>
</gene>
<dbReference type="EMBL" id="JACHXV010000004">
    <property type="protein sequence ID" value="MBB3173495.1"/>
    <property type="molecule type" value="Genomic_DNA"/>
</dbReference>
<feature type="transmembrane region" description="Helical" evidence="1">
    <location>
        <begin position="118"/>
        <end position="139"/>
    </location>
</feature>
<organism evidence="2 3">
    <name type="scientific">Endobacter medicaginis</name>
    <dbReference type="NCBI Taxonomy" id="1181271"/>
    <lineage>
        <taxon>Bacteria</taxon>
        <taxon>Pseudomonadati</taxon>
        <taxon>Pseudomonadota</taxon>
        <taxon>Alphaproteobacteria</taxon>
        <taxon>Acetobacterales</taxon>
        <taxon>Acetobacteraceae</taxon>
        <taxon>Endobacter</taxon>
    </lineage>
</organism>
<protein>
    <recommendedName>
        <fullName evidence="4">Glycosyltransferase RgtA/B/C/D-like domain-containing protein</fullName>
    </recommendedName>
</protein>
<evidence type="ECO:0000256" key="1">
    <source>
        <dbReference type="SAM" id="Phobius"/>
    </source>
</evidence>
<feature type="transmembrane region" description="Helical" evidence="1">
    <location>
        <begin position="236"/>
        <end position="255"/>
    </location>
</feature>
<feature type="transmembrane region" description="Helical" evidence="1">
    <location>
        <begin position="12"/>
        <end position="33"/>
    </location>
</feature>
<sequence length="407" mass="42488">MAIVAGRADGRFAAWFAAIVVLVYGLILLPPLIRAQGDASVFVIAGDLFVDPAALPAPIVVRPHSPGFDGQFYYRIALDPFALVPTAHGITLDAPSLRMMRVFYPLLAWGVSLGRPGLVADAMLGLNLAGLGLIAWLAADLSRTLGRPRWCCLAMLAWPGFVISLMRDTTEICSAALVLLAVRAAIARSPLALFAAGAAACLTRETGILALAGLGLLYGCRCLAGLVRRRTDPTELRLLAASAAALLPAVAWQLVLHHAFGQTASAAEGAANLGWPLEGMLGALSDALHGRPAYHGMGHILGPTLHLVVAATIAGLGAWTLFVLAALPRAVRDPGCRVVAAAWAPLAAMTLVMTGPWIEPLSYFRAFTESWLLGSLLIGGIALPRGLVALGGVGLGCCWLLCAVTMH</sequence>
<feature type="transmembrane region" description="Helical" evidence="1">
    <location>
        <begin position="339"/>
        <end position="358"/>
    </location>
</feature>
<feature type="transmembrane region" description="Helical" evidence="1">
    <location>
        <begin position="206"/>
        <end position="224"/>
    </location>
</feature>
<dbReference type="Proteomes" id="UP000557688">
    <property type="component" value="Unassembled WGS sequence"/>
</dbReference>
<feature type="transmembrane region" description="Helical" evidence="1">
    <location>
        <begin position="370"/>
        <end position="402"/>
    </location>
</feature>
<reference evidence="2 3" key="1">
    <citation type="submission" date="2020-08" db="EMBL/GenBank/DDBJ databases">
        <title>Genomic Encyclopedia of Type Strains, Phase III (KMG-III): the genomes of soil and plant-associated and newly described type strains.</title>
        <authorList>
            <person name="Whitman W."/>
        </authorList>
    </citation>
    <scope>NUCLEOTIDE SEQUENCE [LARGE SCALE GENOMIC DNA]</scope>
    <source>
        <strain evidence="2 3">CECT 8088</strain>
    </source>
</reference>
<keyword evidence="1" id="KW-1133">Transmembrane helix</keyword>